<name>A0A5P1UXH8_9GAMM</name>
<dbReference type="GO" id="GO:0003676">
    <property type="term" value="F:nucleic acid binding"/>
    <property type="evidence" value="ECO:0007669"/>
    <property type="project" value="InterPro"/>
</dbReference>
<keyword evidence="2" id="KW-0540">Nuclease</keyword>
<dbReference type="Pfam" id="PF08722">
    <property type="entry name" value="Tn7_TnsA-like_N"/>
    <property type="match status" value="1"/>
</dbReference>
<organism evidence="2 3">
    <name type="scientific">Acinetobacter suaedae</name>
    <dbReference type="NCBI Taxonomy" id="2609668"/>
    <lineage>
        <taxon>Bacteria</taxon>
        <taxon>Pseudomonadati</taxon>
        <taxon>Pseudomonadota</taxon>
        <taxon>Gammaproteobacteria</taxon>
        <taxon>Moraxellales</taxon>
        <taxon>Moraxellaceae</taxon>
        <taxon>Acinetobacter</taxon>
    </lineage>
</organism>
<feature type="domain" description="TnsA endonuclease N-terminal" evidence="1">
    <location>
        <begin position="47"/>
        <end position="132"/>
    </location>
</feature>
<dbReference type="InterPro" id="IPR014833">
    <property type="entry name" value="TnsA_N"/>
</dbReference>
<evidence type="ECO:0000313" key="3">
    <source>
        <dbReference type="Proteomes" id="UP000325177"/>
    </source>
</evidence>
<accession>A0A5P1UXH8</accession>
<sequence length="220" mass="25889">MKLREFTMYEPVRKIGISSRSITGTMPNGNRYESSLERDLMILMDFDPSVHLYTPQPLVIKYQSSDGKNHRYTPDGLIEYRSRDKSKKANVILVEVKYRSDFVNKFNEVLPKFRAANLYAKNMGWEFKIFTDDRIRGPFLENAKFLNAYKSYFHEDFDLLITEKLEKLRVSTPKELVCSIFKDKWNQAKMIPVLWGMIARREVGCDLTKTLTMKTTIWSL</sequence>
<evidence type="ECO:0000313" key="2">
    <source>
        <dbReference type="EMBL" id="QER40862.1"/>
    </source>
</evidence>
<evidence type="ECO:0000259" key="1">
    <source>
        <dbReference type="Pfam" id="PF08722"/>
    </source>
</evidence>
<keyword evidence="2" id="KW-0255">Endonuclease</keyword>
<dbReference type="Gene3D" id="3.40.1350.10">
    <property type="match status" value="1"/>
</dbReference>
<keyword evidence="3" id="KW-1185">Reference proteome</keyword>
<dbReference type="KEGG" id="asue:F2A31_14600"/>
<keyword evidence="2" id="KW-0378">Hydrolase</keyword>
<protein>
    <submittedName>
        <fullName evidence="2">Heteromeric transposase endonuclease subunit TnsA</fullName>
    </submittedName>
</protein>
<dbReference type="GO" id="GO:0004519">
    <property type="term" value="F:endonuclease activity"/>
    <property type="evidence" value="ECO:0007669"/>
    <property type="project" value="UniProtKB-KW"/>
</dbReference>
<dbReference type="InterPro" id="IPR011856">
    <property type="entry name" value="tRNA_endonuc-like_dom_sf"/>
</dbReference>
<proteinExistence type="predicted"/>
<dbReference type="AlphaFoldDB" id="A0A5P1UXH8"/>
<dbReference type="EMBL" id="CP043909">
    <property type="protein sequence ID" value="QER40862.1"/>
    <property type="molecule type" value="Genomic_DNA"/>
</dbReference>
<reference evidence="2 3" key="1">
    <citation type="submission" date="2019-09" db="EMBL/GenBank/DDBJ databases">
        <title>Acinetobacter sp. C16S1 isolated from saline soil.</title>
        <authorList>
            <person name="Xu L."/>
            <person name="Sun J.-Q."/>
        </authorList>
    </citation>
    <scope>NUCLEOTIDE SEQUENCE [LARGE SCALE GENOMIC DNA]</scope>
    <source>
        <strain evidence="2 3">C16S1</strain>
    </source>
</reference>
<gene>
    <name evidence="2" type="ORF">F2A31_14600</name>
</gene>
<dbReference type="Proteomes" id="UP000325177">
    <property type="component" value="Chromosome"/>
</dbReference>